<dbReference type="Proteomes" id="UP000614350">
    <property type="component" value="Unassembled WGS sequence"/>
</dbReference>
<evidence type="ECO:0008006" key="3">
    <source>
        <dbReference type="Google" id="ProtNLM"/>
    </source>
</evidence>
<dbReference type="InterPro" id="IPR043128">
    <property type="entry name" value="Rev_trsase/Diguanyl_cyclase"/>
</dbReference>
<name>A0A834J1R9_VESVU</name>
<protein>
    <recommendedName>
        <fullName evidence="3">Reverse transcriptase</fullName>
    </recommendedName>
</protein>
<organism evidence="1 2">
    <name type="scientific">Vespula vulgaris</name>
    <name type="common">Yellow jacket</name>
    <name type="synonym">Wasp</name>
    <dbReference type="NCBI Taxonomy" id="7454"/>
    <lineage>
        <taxon>Eukaryota</taxon>
        <taxon>Metazoa</taxon>
        <taxon>Ecdysozoa</taxon>
        <taxon>Arthropoda</taxon>
        <taxon>Hexapoda</taxon>
        <taxon>Insecta</taxon>
        <taxon>Pterygota</taxon>
        <taxon>Neoptera</taxon>
        <taxon>Endopterygota</taxon>
        <taxon>Hymenoptera</taxon>
        <taxon>Apocrita</taxon>
        <taxon>Aculeata</taxon>
        <taxon>Vespoidea</taxon>
        <taxon>Vespidae</taxon>
        <taxon>Vespinae</taxon>
        <taxon>Vespula</taxon>
    </lineage>
</organism>
<evidence type="ECO:0000313" key="2">
    <source>
        <dbReference type="Proteomes" id="UP000614350"/>
    </source>
</evidence>
<dbReference type="GO" id="GO:0071897">
    <property type="term" value="P:DNA biosynthetic process"/>
    <property type="evidence" value="ECO:0007669"/>
    <property type="project" value="UniProtKB-ARBA"/>
</dbReference>
<dbReference type="SUPFAM" id="SSF56672">
    <property type="entry name" value="DNA/RNA polymerases"/>
    <property type="match status" value="1"/>
</dbReference>
<keyword evidence="2" id="KW-1185">Reference proteome</keyword>
<dbReference type="PANTHER" id="PTHR24559:SF435">
    <property type="entry name" value="RIBONUCLEASE H"/>
    <property type="match status" value="1"/>
</dbReference>
<dbReference type="InterPro" id="IPR053134">
    <property type="entry name" value="RNA-dir_DNA_polymerase"/>
</dbReference>
<sequence length="67" mass="7970">MIPQKFPLWIVPKKADENKRWRLLIDYCMLNKKTIKDSYPLPNIIEILNQLDSAKYFSIFDLASGFH</sequence>
<proteinExistence type="predicted"/>
<evidence type="ECO:0000313" key="1">
    <source>
        <dbReference type="EMBL" id="KAF7380288.1"/>
    </source>
</evidence>
<dbReference type="Gene3D" id="3.30.70.270">
    <property type="match status" value="1"/>
</dbReference>
<gene>
    <name evidence="1" type="ORF">HZH66_014643</name>
</gene>
<reference evidence="1" key="1">
    <citation type="journal article" date="2020" name="G3 (Bethesda)">
        <title>High-Quality Assemblies for Three Invasive Social Wasps from the &lt;i&gt;Vespula&lt;/i&gt; Genus.</title>
        <authorList>
            <person name="Harrop T.W.R."/>
            <person name="Guhlin J."/>
            <person name="McLaughlin G.M."/>
            <person name="Permina E."/>
            <person name="Stockwell P."/>
            <person name="Gilligan J."/>
            <person name="Le Lec M.F."/>
            <person name="Gruber M.A.M."/>
            <person name="Quinn O."/>
            <person name="Lovegrove M."/>
            <person name="Duncan E.J."/>
            <person name="Remnant E.J."/>
            <person name="Van Eeckhoven J."/>
            <person name="Graham B."/>
            <person name="Knapp R.A."/>
            <person name="Langford K.W."/>
            <person name="Kronenberg Z."/>
            <person name="Press M.O."/>
            <person name="Eacker S.M."/>
            <person name="Wilson-Rankin E.E."/>
            <person name="Purcell J."/>
            <person name="Lester P.J."/>
            <person name="Dearden P.K."/>
        </authorList>
    </citation>
    <scope>NUCLEOTIDE SEQUENCE</scope>
    <source>
        <strain evidence="1">Marl-1</strain>
    </source>
</reference>
<dbReference type="EMBL" id="JACSEA010000022">
    <property type="protein sequence ID" value="KAF7380288.1"/>
    <property type="molecule type" value="Genomic_DNA"/>
</dbReference>
<accession>A0A834J1R9</accession>
<dbReference type="InterPro" id="IPR043502">
    <property type="entry name" value="DNA/RNA_pol_sf"/>
</dbReference>
<dbReference type="PANTHER" id="PTHR24559">
    <property type="entry name" value="TRANSPOSON TY3-I GAG-POL POLYPROTEIN"/>
    <property type="match status" value="1"/>
</dbReference>
<comment type="caution">
    <text evidence="1">The sequence shown here is derived from an EMBL/GenBank/DDBJ whole genome shotgun (WGS) entry which is preliminary data.</text>
</comment>
<dbReference type="AlphaFoldDB" id="A0A834J1R9"/>